<dbReference type="InterPro" id="IPR012097">
    <property type="entry name" value="OapB"/>
</dbReference>
<evidence type="ECO:0000313" key="7">
    <source>
        <dbReference type="EMBL" id="QKY73469.1"/>
    </source>
</evidence>
<evidence type="ECO:0000256" key="3">
    <source>
        <dbReference type="ARBA" id="ARBA00023139"/>
    </source>
</evidence>
<dbReference type="InterPro" id="IPR018660">
    <property type="entry name" value="MliC"/>
</dbReference>
<reference evidence="7 8" key="1">
    <citation type="submission" date="2019-06" db="EMBL/GenBank/DDBJ databases">
        <title>Complete genome sequence of Haemophilus parasuis HPS412.</title>
        <authorList>
            <person name="Yang S."/>
            <person name="Huang C."/>
        </authorList>
    </citation>
    <scope>NUCLEOTIDE SEQUENCE [LARGE SCALE GENOMIC DNA]</scope>
    <source>
        <strain evidence="7 8">HPS412</strain>
    </source>
</reference>
<dbReference type="SUPFAM" id="SSF141488">
    <property type="entry name" value="YdhA-like"/>
    <property type="match status" value="1"/>
</dbReference>
<proteinExistence type="predicted"/>
<evidence type="ECO:0000256" key="5">
    <source>
        <dbReference type="SAM" id="SignalP"/>
    </source>
</evidence>
<dbReference type="Proteomes" id="UP000509790">
    <property type="component" value="Chromosome"/>
</dbReference>
<protein>
    <submittedName>
        <fullName evidence="7">Lysozyme inhibitor</fullName>
    </submittedName>
</protein>
<keyword evidence="4" id="KW-0449">Lipoprotein</keyword>
<evidence type="ECO:0000256" key="1">
    <source>
        <dbReference type="ARBA" id="ARBA00022729"/>
    </source>
</evidence>
<feature type="chain" id="PRO_5044377712" evidence="5">
    <location>
        <begin position="27"/>
        <end position="132"/>
    </location>
</feature>
<dbReference type="Gene3D" id="2.40.128.200">
    <property type="match status" value="1"/>
</dbReference>
<dbReference type="Pfam" id="PF09864">
    <property type="entry name" value="MliC"/>
    <property type="match status" value="1"/>
</dbReference>
<keyword evidence="1 5" id="KW-0732">Signal</keyword>
<keyword evidence="3" id="KW-0564">Palmitate</keyword>
<dbReference type="PIRSF" id="PIRSF007352">
    <property type="entry name" value="OapB"/>
    <property type="match status" value="1"/>
</dbReference>
<dbReference type="PROSITE" id="PS51257">
    <property type="entry name" value="PROKAR_LIPOPROTEIN"/>
    <property type="match status" value="1"/>
</dbReference>
<evidence type="ECO:0000313" key="8">
    <source>
        <dbReference type="Proteomes" id="UP000509790"/>
    </source>
</evidence>
<name>A0A1T0ADA1_GLAPU</name>
<accession>A0A1T0ADA1</accession>
<feature type="signal peptide" evidence="5">
    <location>
        <begin position="1"/>
        <end position="26"/>
    </location>
</feature>
<evidence type="ECO:0000256" key="2">
    <source>
        <dbReference type="ARBA" id="ARBA00023136"/>
    </source>
</evidence>
<dbReference type="AlphaFoldDB" id="A0A1T0ADA1"/>
<evidence type="ECO:0000259" key="6">
    <source>
        <dbReference type="Pfam" id="PF09864"/>
    </source>
</evidence>
<organism evidence="7 8">
    <name type="scientific">Glaesserella parasuis</name>
    <name type="common">Haemophilus parasuis</name>
    <dbReference type="NCBI Taxonomy" id="738"/>
    <lineage>
        <taxon>Bacteria</taxon>
        <taxon>Pseudomonadati</taxon>
        <taxon>Pseudomonadota</taxon>
        <taxon>Gammaproteobacteria</taxon>
        <taxon>Pasteurellales</taxon>
        <taxon>Pasteurellaceae</taxon>
        <taxon>Glaesserella</taxon>
    </lineage>
</organism>
<dbReference type="RefSeq" id="WP_005714011.1">
    <property type="nucleotide sequence ID" value="NZ_CBCRUP010000019.1"/>
</dbReference>
<dbReference type="EMBL" id="CP041334">
    <property type="protein sequence ID" value="QKY73469.1"/>
    <property type="molecule type" value="Genomic_DNA"/>
</dbReference>
<feature type="domain" description="C-type lysozyme inhibitor" evidence="6">
    <location>
        <begin position="57"/>
        <end position="124"/>
    </location>
</feature>
<dbReference type="InterPro" id="IPR036328">
    <property type="entry name" value="MliC_sf"/>
</dbReference>
<sequence>MISIIVRKYSSIYAMIALLSACMVPAVSPVSQLEKSLIPTKNTQMIVKINERIYYEYLCDNKQIVRVQYDNTKKNRAVDITFQQSTHTLYSSVTKKGKKYSDIRWIWSEDFDGKGTLRDNRNKILAENCVKQ</sequence>
<keyword evidence="2" id="KW-0472">Membrane</keyword>
<evidence type="ECO:0000256" key="4">
    <source>
        <dbReference type="ARBA" id="ARBA00023288"/>
    </source>
</evidence>
<gene>
    <name evidence="7" type="ORF">FLK62_09670</name>
</gene>